<dbReference type="EMBL" id="PFAM01000013">
    <property type="protein sequence ID" value="PIT96051.1"/>
    <property type="molecule type" value="Genomic_DNA"/>
</dbReference>
<gene>
    <name evidence="4" type="ORF">COT94_02190</name>
</gene>
<evidence type="ECO:0000256" key="2">
    <source>
        <dbReference type="SAM" id="MobiDB-lite"/>
    </source>
</evidence>
<evidence type="ECO:0000256" key="1">
    <source>
        <dbReference type="SAM" id="Coils"/>
    </source>
</evidence>
<feature type="transmembrane region" description="Helical" evidence="3">
    <location>
        <begin position="12"/>
        <end position="34"/>
    </location>
</feature>
<evidence type="ECO:0000313" key="5">
    <source>
        <dbReference type="Proteomes" id="UP000228533"/>
    </source>
</evidence>
<dbReference type="Proteomes" id="UP000228533">
    <property type="component" value="Unassembled WGS sequence"/>
</dbReference>
<keyword evidence="3" id="KW-1133">Transmembrane helix</keyword>
<feature type="region of interest" description="Disordered" evidence="2">
    <location>
        <begin position="102"/>
        <end position="129"/>
    </location>
</feature>
<proteinExistence type="predicted"/>
<evidence type="ECO:0000313" key="4">
    <source>
        <dbReference type="EMBL" id="PIT96051.1"/>
    </source>
</evidence>
<keyword evidence="3" id="KW-0472">Membrane</keyword>
<keyword evidence="1" id="KW-0175">Coiled coil</keyword>
<accession>A0A2M6WTI2</accession>
<name>A0A2M6WTI2_9BACT</name>
<dbReference type="AlphaFoldDB" id="A0A2M6WTI2"/>
<comment type="caution">
    <text evidence="4">The sequence shown here is derived from an EMBL/GenBank/DDBJ whole genome shotgun (WGS) entry which is preliminary data.</text>
</comment>
<keyword evidence="3" id="KW-0812">Transmembrane</keyword>
<evidence type="ECO:0000256" key="3">
    <source>
        <dbReference type="SAM" id="Phobius"/>
    </source>
</evidence>
<reference evidence="5" key="1">
    <citation type="submission" date="2017-09" db="EMBL/GenBank/DDBJ databases">
        <title>Depth-based differentiation of microbial function through sediment-hosted aquifers and enrichment of novel symbionts in the deep terrestrial subsurface.</title>
        <authorList>
            <person name="Probst A.J."/>
            <person name="Ladd B."/>
            <person name="Jarett J.K."/>
            <person name="Geller-Mcgrath D.E."/>
            <person name="Sieber C.M.K."/>
            <person name="Emerson J.B."/>
            <person name="Anantharaman K."/>
            <person name="Thomas B.C."/>
            <person name="Malmstrom R."/>
            <person name="Stieglmeier M."/>
            <person name="Klingl A."/>
            <person name="Woyke T."/>
            <person name="Ryan C.M."/>
            <person name="Banfield J.F."/>
        </authorList>
    </citation>
    <scope>NUCLEOTIDE SEQUENCE [LARGE SCALE GENOMIC DNA]</scope>
</reference>
<feature type="coiled-coil region" evidence="1">
    <location>
        <begin position="37"/>
        <end position="64"/>
    </location>
</feature>
<sequence>MFLINYSQDILFVVLAFAVLWLTVFITWLMYYLIMSAKEIYRAARSVKEQVDEMEKMITSFKQKVTAVSTYTVLAGQVASKVVDFFRSEITESETFKIKKNKQSPARASKKDTKIAEDSESKDFMQAEL</sequence>
<protein>
    <submittedName>
        <fullName evidence="4">Uncharacterized protein</fullName>
    </submittedName>
</protein>
<organism evidence="4 5">
    <name type="scientific">Candidatus Falkowbacteria bacterium CG10_big_fil_rev_8_21_14_0_10_37_14</name>
    <dbReference type="NCBI Taxonomy" id="1974561"/>
    <lineage>
        <taxon>Bacteria</taxon>
        <taxon>Candidatus Falkowiibacteriota</taxon>
    </lineage>
</organism>
<feature type="compositionally biased region" description="Basic and acidic residues" evidence="2">
    <location>
        <begin position="109"/>
        <end position="129"/>
    </location>
</feature>